<organism evidence="1 2">
    <name type="scientific">Xanthobacter agilis</name>
    <dbReference type="NCBI Taxonomy" id="47492"/>
    <lineage>
        <taxon>Bacteria</taxon>
        <taxon>Pseudomonadati</taxon>
        <taxon>Pseudomonadota</taxon>
        <taxon>Alphaproteobacteria</taxon>
        <taxon>Hyphomicrobiales</taxon>
        <taxon>Xanthobacteraceae</taxon>
        <taxon>Xanthobacter</taxon>
    </lineage>
</organism>
<sequence length="102" mass="10750">MISLSASAVEVVKAAMSRADRAAEGLRLVAGEGARDALQVVLHLDVARADDMVIEQGGLKLFVDDRSRRFADGLRIDFVASRGAGDGGFVVAADVVRPDRLA</sequence>
<dbReference type="EMBL" id="JAUSVY010000004">
    <property type="protein sequence ID" value="MDQ0505298.1"/>
    <property type="molecule type" value="Genomic_DNA"/>
</dbReference>
<dbReference type="RefSeq" id="WP_237344471.1">
    <property type="nucleotide sequence ID" value="NZ_JABWGX010000004.1"/>
</dbReference>
<proteinExistence type="predicted"/>
<dbReference type="Gene3D" id="2.60.300.12">
    <property type="entry name" value="HesB-like domain"/>
    <property type="match status" value="1"/>
</dbReference>
<evidence type="ECO:0000313" key="1">
    <source>
        <dbReference type="EMBL" id="MDQ0505298.1"/>
    </source>
</evidence>
<dbReference type="SUPFAM" id="SSF89360">
    <property type="entry name" value="HesB-like domain"/>
    <property type="match status" value="1"/>
</dbReference>
<gene>
    <name evidence="1" type="ORF">QOZ94_002094</name>
</gene>
<keyword evidence="2" id="KW-1185">Reference proteome</keyword>
<dbReference type="Proteomes" id="UP001241747">
    <property type="component" value="Unassembled WGS sequence"/>
</dbReference>
<dbReference type="InterPro" id="IPR035903">
    <property type="entry name" value="HesB-like_dom_sf"/>
</dbReference>
<accession>A0ABU0LDU6</accession>
<name>A0ABU0LDU6_XANAG</name>
<protein>
    <submittedName>
        <fullName evidence="1">Fe-S cluster assembly iron-binding protein IscA</fullName>
    </submittedName>
</protein>
<comment type="caution">
    <text evidence="1">The sequence shown here is derived from an EMBL/GenBank/DDBJ whole genome shotgun (WGS) entry which is preliminary data.</text>
</comment>
<reference evidence="1 2" key="1">
    <citation type="submission" date="2023-07" db="EMBL/GenBank/DDBJ databases">
        <title>Genomic Encyclopedia of Type Strains, Phase IV (KMG-IV): sequencing the most valuable type-strain genomes for metagenomic binning, comparative biology and taxonomic classification.</title>
        <authorList>
            <person name="Goeker M."/>
        </authorList>
    </citation>
    <scope>NUCLEOTIDE SEQUENCE [LARGE SCALE GENOMIC DNA]</scope>
    <source>
        <strain evidence="1 2">DSM 3770</strain>
    </source>
</reference>
<evidence type="ECO:0000313" key="2">
    <source>
        <dbReference type="Proteomes" id="UP001241747"/>
    </source>
</evidence>